<evidence type="ECO:0000313" key="2">
    <source>
        <dbReference type="EMBL" id="RKU45086.1"/>
    </source>
</evidence>
<dbReference type="Proteomes" id="UP000275385">
    <property type="component" value="Unassembled WGS sequence"/>
</dbReference>
<gene>
    <name evidence="2" type="ORF">DL546_007848</name>
</gene>
<protein>
    <recommendedName>
        <fullName evidence="4">Ecp2 effector protein domain-containing protein</fullName>
    </recommendedName>
</protein>
<keyword evidence="3" id="KW-1185">Reference proteome</keyword>
<proteinExistence type="predicted"/>
<evidence type="ECO:0000313" key="3">
    <source>
        <dbReference type="Proteomes" id="UP000275385"/>
    </source>
</evidence>
<reference evidence="2 3" key="1">
    <citation type="submission" date="2018-08" db="EMBL/GenBank/DDBJ databases">
        <title>Draft genome of the lignicolous fungus Coniochaeta pulveracea.</title>
        <authorList>
            <person name="Borstlap C.J."/>
            <person name="De Witt R.N."/>
            <person name="Botha A."/>
            <person name="Volschenk H."/>
        </authorList>
    </citation>
    <scope>NUCLEOTIDE SEQUENCE [LARGE SCALE GENOMIC DNA]</scope>
    <source>
        <strain evidence="2 3">CAB683</strain>
    </source>
</reference>
<dbReference type="OrthoDB" id="5006988at2759"/>
<keyword evidence="1" id="KW-0732">Signal</keyword>
<accession>A0A420YB40</accession>
<dbReference type="STRING" id="177199.A0A420YB40"/>
<sequence>MKTFALISPFLAFLVSTSSAFGFLIPRSLPNGRYRASYAANGTQIIEPLTAEVMIRDMNEVLAAGLVNKVKYVESVGGSLAARKRSDEKKRRLHCVCHQNMDHTDCDHATQEMRDLINEQPSREAYVPIGKGYFQTFDSVITHICTPPRNEGVTPVNVGTFDFALSFITERCGTYTPGAYIHGVTTGFKGHGMKGAAAYIGYNNEEVWDERHICQHMEDPKADHYIGWNRMVPTAGTWLRC</sequence>
<organism evidence="2 3">
    <name type="scientific">Coniochaeta pulveracea</name>
    <dbReference type="NCBI Taxonomy" id="177199"/>
    <lineage>
        <taxon>Eukaryota</taxon>
        <taxon>Fungi</taxon>
        <taxon>Dikarya</taxon>
        <taxon>Ascomycota</taxon>
        <taxon>Pezizomycotina</taxon>
        <taxon>Sordariomycetes</taxon>
        <taxon>Sordariomycetidae</taxon>
        <taxon>Coniochaetales</taxon>
        <taxon>Coniochaetaceae</taxon>
        <taxon>Coniochaeta</taxon>
    </lineage>
</organism>
<dbReference type="EMBL" id="QVQW01000024">
    <property type="protein sequence ID" value="RKU45086.1"/>
    <property type="molecule type" value="Genomic_DNA"/>
</dbReference>
<dbReference type="AlphaFoldDB" id="A0A420YB40"/>
<feature type="chain" id="PRO_5019163968" description="Ecp2 effector protein domain-containing protein" evidence="1">
    <location>
        <begin position="21"/>
        <end position="241"/>
    </location>
</feature>
<evidence type="ECO:0000256" key="1">
    <source>
        <dbReference type="SAM" id="SignalP"/>
    </source>
</evidence>
<name>A0A420YB40_9PEZI</name>
<evidence type="ECO:0008006" key="4">
    <source>
        <dbReference type="Google" id="ProtNLM"/>
    </source>
</evidence>
<comment type="caution">
    <text evidence="2">The sequence shown here is derived from an EMBL/GenBank/DDBJ whole genome shotgun (WGS) entry which is preliminary data.</text>
</comment>
<feature type="signal peptide" evidence="1">
    <location>
        <begin position="1"/>
        <end position="20"/>
    </location>
</feature>